<name>A0A7S4LD41_9EUGL</name>
<dbReference type="AlphaFoldDB" id="A0A7S4LD41"/>
<organism evidence="1">
    <name type="scientific">Eutreptiella gymnastica</name>
    <dbReference type="NCBI Taxonomy" id="73025"/>
    <lineage>
        <taxon>Eukaryota</taxon>
        <taxon>Discoba</taxon>
        <taxon>Euglenozoa</taxon>
        <taxon>Euglenida</taxon>
        <taxon>Spirocuta</taxon>
        <taxon>Euglenophyceae</taxon>
        <taxon>Eutreptiales</taxon>
        <taxon>Eutreptiaceae</taxon>
        <taxon>Eutreptiella</taxon>
    </lineage>
</organism>
<reference evidence="1" key="1">
    <citation type="submission" date="2021-01" db="EMBL/GenBank/DDBJ databases">
        <authorList>
            <person name="Corre E."/>
            <person name="Pelletier E."/>
            <person name="Niang G."/>
            <person name="Scheremetjew M."/>
            <person name="Finn R."/>
            <person name="Kale V."/>
            <person name="Holt S."/>
            <person name="Cochrane G."/>
            <person name="Meng A."/>
            <person name="Brown T."/>
            <person name="Cohen L."/>
        </authorList>
    </citation>
    <scope>NUCLEOTIDE SEQUENCE</scope>
    <source>
        <strain evidence="1">CCMP1594</strain>
    </source>
</reference>
<proteinExistence type="predicted"/>
<accession>A0A7S4LD41</accession>
<dbReference type="EMBL" id="HBJA01094112">
    <property type="protein sequence ID" value="CAE0821499.1"/>
    <property type="molecule type" value="Transcribed_RNA"/>
</dbReference>
<gene>
    <name evidence="1" type="ORF">EGYM00163_LOCUS32673</name>
</gene>
<sequence>MGVSYPPGHPDDVLWDRSLTACCGRSVRNDYFHNGGNWLPGYQMGKHCSGSHDSQSNMSQVEGIMHASEGKRAEADRRFWAGLPSVEVCTSDVNLGIMGG</sequence>
<evidence type="ECO:0000313" key="1">
    <source>
        <dbReference type="EMBL" id="CAE0821499.1"/>
    </source>
</evidence>
<protein>
    <submittedName>
        <fullName evidence="1">Uncharacterized protein</fullName>
    </submittedName>
</protein>